<feature type="non-terminal residue" evidence="2">
    <location>
        <position position="1"/>
    </location>
</feature>
<organism evidence="2 3">
    <name type="scientific">Timema podura</name>
    <name type="common">Walking stick</name>
    <dbReference type="NCBI Taxonomy" id="61482"/>
    <lineage>
        <taxon>Eukaryota</taxon>
        <taxon>Metazoa</taxon>
        <taxon>Ecdysozoa</taxon>
        <taxon>Arthropoda</taxon>
        <taxon>Hexapoda</taxon>
        <taxon>Insecta</taxon>
        <taxon>Pterygota</taxon>
        <taxon>Neoptera</taxon>
        <taxon>Polyneoptera</taxon>
        <taxon>Phasmatodea</taxon>
        <taxon>Timematodea</taxon>
        <taxon>Timematoidea</taxon>
        <taxon>Timematidae</taxon>
        <taxon>Timema</taxon>
    </lineage>
</organism>
<dbReference type="PANTHER" id="PTHR13723">
    <property type="entry name" value="ADAMTS A DISINTEGRIN AND METALLOPROTEASE WITH THROMBOSPONDIN MOTIFS PROTEASE"/>
    <property type="match status" value="1"/>
</dbReference>
<evidence type="ECO:0008006" key="4">
    <source>
        <dbReference type="Google" id="ProtNLM"/>
    </source>
</evidence>
<protein>
    <recommendedName>
        <fullName evidence="4">THAP-type domain-containing protein</fullName>
    </recommendedName>
</protein>
<feature type="region of interest" description="Disordered" evidence="1">
    <location>
        <begin position="134"/>
        <end position="154"/>
    </location>
</feature>
<dbReference type="Proteomes" id="UP001153148">
    <property type="component" value="Unassembled WGS sequence"/>
</dbReference>
<evidence type="ECO:0000313" key="2">
    <source>
        <dbReference type="EMBL" id="CAG2062276.1"/>
    </source>
</evidence>
<sequence>SRRRRSRTDAADNSTLGPGDIKSQCVGVYKRFHICNDQACPVGTKDFRQLQCESFNGKQFMGRVYLWEPFLDGKWTSKWFLPPKSREMNVKRWFVCREHVPARQRGTFSNIERYIFSQWRAGVWEETKKHVLRRSPSGGSLLTNSPRLQGQRPPELHRIDSRDLFK</sequence>
<comment type="caution">
    <text evidence="2">The sequence shown here is derived from an EMBL/GenBank/DDBJ whole genome shotgun (WGS) entry which is preliminary data.</text>
</comment>
<reference evidence="2" key="1">
    <citation type="submission" date="2021-03" db="EMBL/GenBank/DDBJ databases">
        <authorList>
            <person name="Tran Van P."/>
        </authorList>
    </citation>
    <scope>NUCLEOTIDE SEQUENCE</scope>
</reference>
<dbReference type="InterPro" id="IPR050439">
    <property type="entry name" value="ADAMTS_ADAMTS-like"/>
</dbReference>
<feature type="compositionally biased region" description="Polar residues" evidence="1">
    <location>
        <begin position="137"/>
        <end position="148"/>
    </location>
</feature>
<dbReference type="EMBL" id="CAJPIN010019474">
    <property type="protein sequence ID" value="CAG2062276.1"/>
    <property type="molecule type" value="Genomic_DNA"/>
</dbReference>
<keyword evidence="3" id="KW-1185">Reference proteome</keyword>
<evidence type="ECO:0000313" key="3">
    <source>
        <dbReference type="Proteomes" id="UP001153148"/>
    </source>
</evidence>
<gene>
    <name evidence="2" type="ORF">TPAB3V08_LOCUS9227</name>
</gene>
<dbReference type="PANTHER" id="PTHR13723:SF316">
    <property type="entry name" value="LONELY HEART, ISOFORM A"/>
    <property type="match status" value="1"/>
</dbReference>
<proteinExistence type="predicted"/>
<evidence type="ECO:0000256" key="1">
    <source>
        <dbReference type="SAM" id="MobiDB-lite"/>
    </source>
</evidence>
<name>A0ABN7P5C8_TIMPD</name>
<accession>A0ABN7P5C8</accession>